<dbReference type="GO" id="GO:0015031">
    <property type="term" value="P:protein transport"/>
    <property type="evidence" value="ECO:0007669"/>
    <property type="project" value="InterPro"/>
</dbReference>
<dbReference type="AlphaFoldDB" id="A0A369TLF4"/>
<dbReference type="Gene3D" id="2.40.30.170">
    <property type="match status" value="1"/>
</dbReference>
<dbReference type="Pfam" id="PF26002">
    <property type="entry name" value="Beta-barrel_AprE"/>
    <property type="match status" value="1"/>
</dbReference>
<evidence type="ECO:0000256" key="8">
    <source>
        <dbReference type="ARBA" id="ARBA00023136"/>
    </source>
</evidence>
<dbReference type="Gene3D" id="2.40.50.100">
    <property type="match status" value="1"/>
</dbReference>
<evidence type="ECO:0000256" key="2">
    <source>
        <dbReference type="ARBA" id="ARBA00009477"/>
    </source>
</evidence>
<evidence type="ECO:0000256" key="10">
    <source>
        <dbReference type="SAM" id="Coils"/>
    </source>
</evidence>
<dbReference type="OrthoDB" id="9810980at2"/>
<keyword evidence="6 9" id="KW-0812">Transmembrane</keyword>
<keyword evidence="10" id="KW-0175">Coiled coil</keyword>
<keyword evidence="14" id="KW-1185">Reference proteome</keyword>
<name>A0A369TLF4_9RHOB</name>
<gene>
    <name evidence="13" type="ORF">DU478_11570</name>
</gene>
<proteinExistence type="inferred from homology"/>
<keyword evidence="7 9" id="KW-1133">Transmembrane helix</keyword>
<evidence type="ECO:0000256" key="6">
    <source>
        <dbReference type="ARBA" id="ARBA00022692"/>
    </source>
</evidence>
<evidence type="ECO:0000259" key="12">
    <source>
        <dbReference type="Pfam" id="PF26002"/>
    </source>
</evidence>
<dbReference type="NCBIfam" id="TIGR01843">
    <property type="entry name" value="type_I_hlyD"/>
    <property type="match status" value="1"/>
</dbReference>
<dbReference type="PANTHER" id="PTHR30386">
    <property type="entry name" value="MEMBRANE FUSION SUBUNIT OF EMRAB-TOLC MULTIDRUG EFFLUX PUMP"/>
    <property type="match status" value="1"/>
</dbReference>
<sequence>MGTQPNQGPDLRTGMKWPGILGMLATVALLGGGSFWAATTEISGAVIAIGSVEVTGRPKSVQHLDGGIIDDLRVSDGDFVDRGEVLVRLDDTTLLANLSIYRTRLSEALATRDRLVAEQREDATIAFADPDPLIGDVDHALHQSGQREVFLARQELEAGRKEQLTEKIRQFENQTTGVNALIEAKRQQLTLVDDELTALKTLTEKGLARASQLLALQRSQADLLGQIAEHQSELARIQNSIRDTELEMLQGQRQTKEEVVTQLREITTTIQELRQQIQTTQKQLDRVAIRAPSSGRIHELQYTTIGGVIPPGGTILRVVPLDEGFGLRTRIDPASIDQVYPGQPAKVRFPAFNQRSTPELAGSVRDVSATTSVDEVTGQSFYWVDVAVSEMELARLGDLALVPGMPVEAYLTTTDRTVLSYLTKPLTDQLNQAFRED</sequence>
<dbReference type="PANTHER" id="PTHR30386:SF17">
    <property type="entry name" value="ALKALINE PROTEASE SECRETION PROTEIN APRE"/>
    <property type="match status" value="1"/>
</dbReference>
<dbReference type="InterPro" id="IPR058781">
    <property type="entry name" value="HH_AprE-like"/>
</dbReference>
<feature type="domain" description="AprE-like beta-barrel" evidence="12">
    <location>
        <begin position="328"/>
        <end position="413"/>
    </location>
</feature>
<dbReference type="GO" id="GO:0005886">
    <property type="term" value="C:plasma membrane"/>
    <property type="evidence" value="ECO:0007669"/>
    <property type="project" value="UniProtKB-SubCell"/>
</dbReference>
<dbReference type="InterPro" id="IPR058982">
    <property type="entry name" value="Beta-barrel_AprE"/>
</dbReference>
<dbReference type="EMBL" id="QPMK01000007">
    <property type="protein sequence ID" value="RDD66133.1"/>
    <property type="molecule type" value="Genomic_DNA"/>
</dbReference>
<evidence type="ECO:0000256" key="7">
    <source>
        <dbReference type="ARBA" id="ARBA00022989"/>
    </source>
</evidence>
<keyword evidence="4 9" id="KW-1003">Cell membrane</keyword>
<dbReference type="Pfam" id="PF25994">
    <property type="entry name" value="HH_AprE"/>
    <property type="match status" value="1"/>
</dbReference>
<feature type="transmembrane region" description="Helical" evidence="9">
    <location>
        <begin position="20"/>
        <end position="38"/>
    </location>
</feature>
<evidence type="ECO:0000256" key="5">
    <source>
        <dbReference type="ARBA" id="ARBA00022519"/>
    </source>
</evidence>
<evidence type="ECO:0000259" key="11">
    <source>
        <dbReference type="Pfam" id="PF25994"/>
    </source>
</evidence>
<comment type="similarity">
    <text evidence="2 9">Belongs to the membrane fusion protein (MFP) (TC 8.A.1) family.</text>
</comment>
<dbReference type="InterPro" id="IPR050739">
    <property type="entry name" value="MFP"/>
</dbReference>
<keyword evidence="3 9" id="KW-0813">Transport</keyword>
<keyword evidence="5 9" id="KW-0997">Cell inner membrane</keyword>
<feature type="domain" description="AprE-like long alpha-helical hairpin" evidence="11">
    <location>
        <begin position="96"/>
        <end position="282"/>
    </location>
</feature>
<evidence type="ECO:0000256" key="9">
    <source>
        <dbReference type="RuleBase" id="RU365093"/>
    </source>
</evidence>
<dbReference type="InterPro" id="IPR010129">
    <property type="entry name" value="T1SS_HlyD"/>
</dbReference>
<reference evidence="13 14" key="1">
    <citation type="submission" date="2018-07" db="EMBL/GenBank/DDBJ databases">
        <title>Thalassococcus profundi sp. nov., a marine bacterium isolated from deep seawater of Okinawa Trough.</title>
        <authorList>
            <person name="Yu M."/>
        </authorList>
    </citation>
    <scope>NUCLEOTIDE SEQUENCE [LARGE SCALE GENOMIC DNA]</scope>
    <source>
        <strain evidence="13 14">WRAS1</strain>
    </source>
</reference>
<evidence type="ECO:0000256" key="3">
    <source>
        <dbReference type="ARBA" id="ARBA00022448"/>
    </source>
</evidence>
<dbReference type="PRINTS" id="PR01490">
    <property type="entry name" value="RTXTOXIND"/>
</dbReference>
<protein>
    <recommendedName>
        <fullName evidence="9">Membrane fusion protein (MFP) family protein</fullName>
    </recommendedName>
</protein>
<comment type="caution">
    <text evidence="13">The sequence shown here is derived from an EMBL/GenBank/DDBJ whole genome shotgun (WGS) entry which is preliminary data.</text>
</comment>
<keyword evidence="8 9" id="KW-0472">Membrane</keyword>
<feature type="coiled-coil region" evidence="10">
    <location>
        <begin position="227"/>
        <end position="290"/>
    </location>
</feature>
<organism evidence="13 14">
    <name type="scientific">Thalassococcus profundi</name>
    <dbReference type="NCBI Taxonomy" id="2282382"/>
    <lineage>
        <taxon>Bacteria</taxon>
        <taxon>Pseudomonadati</taxon>
        <taxon>Pseudomonadota</taxon>
        <taxon>Alphaproteobacteria</taxon>
        <taxon>Rhodobacterales</taxon>
        <taxon>Roseobacteraceae</taxon>
        <taxon>Thalassococcus</taxon>
    </lineage>
</organism>
<evidence type="ECO:0000313" key="14">
    <source>
        <dbReference type="Proteomes" id="UP000253977"/>
    </source>
</evidence>
<evidence type="ECO:0000313" key="13">
    <source>
        <dbReference type="EMBL" id="RDD66133.1"/>
    </source>
</evidence>
<comment type="subcellular location">
    <subcellularLocation>
        <location evidence="1 9">Cell inner membrane</location>
        <topology evidence="1 9">Single-pass membrane protein</topology>
    </subcellularLocation>
</comment>
<evidence type="ECO:0000256" key="4">
    <source>
        <dbReference type="ARBA" id="ARBA00022475"/>
    </source>
</evidence>
<dbReference type="SUPFAM" id="SSF111369">
    <property type="entry name" value="HlyD-like secretion proteins"/>
    <property type="match status" value="1"/>
</dbReference>
<dbReference type="RefSeq" id="WP_114511125.1">
    <property type="nucleotide sequence ID" value="NZ_QPMK01000007.1"/>
</dbReference>
<dbReference type="Proteomes" id="UP000253977">
    <property type="component" value="Unassembled WGS sequence"/>
</dbReference>
<accession>A0A369TLF4</accession>
<evidence type="ECO:0000256" key="1">
    <source>
        <dbReference type="ARBA" id="ARBA00004377"/>
    </source>
</evidence>